<dbReference type="Gene3D" id="3.40.50.720">
    <property type="entry name" value="NAD(P)-binding Rossmann-like Domain"/>
    <property type="match status" value="1"/>
</dbReference>
<dbReference type="EMBL" id="JACHDO010000001">
    <property type="protein sequence ID" value="MBB5493902.1"/>
    <property type="molecule type" value="Genomic_DNA"/>
</dbReference>
<evidence type="ECO:0000256" key="1">
    <source>
        <dbReference type="ARBA" id="ARBA00006328"/>
    </source>
</evidence>
<keyword evidence="5" id="KW-1185">Reference proteome</keyword>
<reference evidence="4 5" key="1">
    <citation type="submission" date="2020-08" db="EMBL/GenBank/DDBJ databases">
        <title>Sequencing the genomes of 1000 actinobacteria strains.</title>
        <authorList>
            <person name="Klenk H.-P."/>
        </authorList>
    </citation>
    <scope>NUCLEOTIDE SEQUENCE [LARGE SCALE GENOMIC DNA]</scope>
    <source>
        <strain evidence="4 5">DSM 44598</strain>
    </source>
</reference>
<dbReference type="AlphaFoldDB" id="A0A840WCK7"/>
<evidence type="ECO:0000256" key="2">
    <source>
        <dbReference type="ARBA" id="ARBA00022857"/>
    </source>
</evidence>
<dbReference type="PANTHER" id="PTHR42748">
    <property type="entry name" value="NITROGEN METABOLITE REPRESSION PROTEIN NMRA FAMILY MEMBER"/>
    <property type="match status" value="1"/>
</dbReference>
<dbReference type="SUPFAM" id="SSF51735">
    <property type="entry name" value="NAD(P)-binding Rossmann-fold domains"/>
    <property type="match status" value="1"/>
</dbReference>
<evidence type="ECO:0000259" key="3">
    <source>
        <dbReference type="Pfam" id="PF05368"/>
    </source>
</evidence>
<name>A0A840WCK7_9ACTN</name>
<dbReference type="Proteomes" id="UP000579647">
    <property type="component" value="Unassembled WGS sequence"/>
</dbReference>
<proteinExistence type="inferred from homology"/>
<comment type="caution">
    <text evidence="4">The sequence shown here is derived from an EMBL/GenBank/DDBJ whole genome shotgun (WGS) entry which is preliminary data.</text>
</comment>
<evidence type="ECO:0000313" key="4">
    <source>
        <dbReference type="EMBL" id="MBB5493902.1"/>
    </source>
</evidence>
<dbReference type="InterPro" id="IPR051164">
    <property type="entry name" value="NmrA-like_oxidored"/>
</dbReference>
<keyword evidence="2" id="KW-0521">NADP</keyword>
<dbReference type="Pfam" id="PF05368">
    <property type="entry name" value="NmrA"/>
    <property type="match status" value="1"/>
</dbReference>
<dbReference type="PANTHER" id="PTHR42748:SF7">
    <property type="entry name" value="NMRA LIKE REDOX SENSOR 1-RELATED"/>
    <property type="match status" value="1"/>
</dbReference>
<feature type="domain" description="NmrA-like" evidence="3">
    <location>
        <begin position="9"/>
        <end position="252"/>
    </location>
</feature>
<comment type="similarity">
    <text evidence="1">Belongs to the NmrA-type oxidoreductase family.</text>
</comment>
<protein>
    <submittedName>
        <fullName evidence="4">Uncharacterized protein YbjT (DUF2867 family)</fullName>
    </submittedName>
</protein>
<sequence>MSTDQNTAPVLVTGATGRQGGATARALLALGVPVRALVRDPGSERAKAVEALGAELVKGDLYDVGSVREAARGVRAVFSVQMPDMNNIEGDSEWVFGSNLVRAAQEAGVSQFVHTSVSGAGTHRDAPGWAEGRWKAVEHYYETKFGLEELVRGAGFEHWAVLRPGFFMENFDRSEGFMLTPGPELRMLTVLRPDTVLAMVAVEDIGAAAAAAITDPERFHQVTLELSGDRLPMSEVAGVLSSALGVELAAPSMGAEEALAAGMFAPLAAAHEYMNQVDTPARPEFAHALGIPTTSFAAWAGEHMRPTGL</sequence>
<dbReference type="InterPro" id="IPR036291">
    <property type="entry name" value="NAD(P)-bd_dom_sf"/>
</dbReference>
<dbReference type="RefSeq" id="WP_184367001.1">
    <property type="nucleotide sequence ID" value="NZ_BAAAKM010000108.1"/>
</dbReference>
<accession>A0A840WCK7</accession>
<gene>
    <name evidence="4" type="ORF">HNR07_005039</name>
</gene>
<organism evidence="4 5">
    <name type="scientific">Nocardiopsis metallicus</name>
    <dbReference type="NCBI Taxonomy" id="179819"/>
    <lineage>
        <taxon>Bacteria</taxon>
        <taxon>Bacillati</taxon>
        <taxon>Actinomycetota</taxon>
        <taxon>Actinomycetes</taxon>
        <taxon>Streptosporangiales</taxon>
        <taxon>Nocardiopsidaceae</taxon>
        <taxon>Nocardiopsis</taxon>
    </lineage>
</organism>
<evidence type="ECO:0000313" key="5">
    <source>
        <dbReference type="Proteomes" id="UP000579647"/>
    </source>
</evidence>
<dbReference type="InterPro" id="IPR008030">
    <property type="entry name" value="NmrA-like"/>
</dbReference>